<comment type="caution">
    <text evidence="1">The sequence shown here is derived from an EMBL/GenBank/DDBJ whole genome shotgun (WGS) entry which is preliminary data.</text>
</comment>
<evidence type="ECO:0008006" key="3">
    <source>
        <dbReference type="Google" id="ProtNLM"/>
    </source>
</evidence>
<evidence type="ECO:0000313" key="1">
    <source>
        <dbReference type="EMBL" id="MCF4005888.1"/>
    </source>
</evidence>
<reference evidence="1" key="1">
    <citation type="submission" date="2022-01" db="EMBL/GenBank/DDBJ databases">
        <title>Corynebacterium sp. nov isolated from isolated from the feces of the greater white-fronted geese (Anser albifrons) at Poyang Lake, PR China.</title>
        <authorList>
            <person name="Liu Q."/>
        </authorList>
    </citation>
    <scope>NUCLEOTIDE SEQUENCE</scope>
    <source>
        <strain evidence="1">JCM 32435</strain>
    </source>
</reference>
<accession>A0A9X1QQC8</accession>
<name>A0A9X1QQC8_9CORY</name>
<proteinExistence type="predicted"/>
<dbReference type="Proteomes" id="UP001139336">
    <property type="component" value="Unassembled WGS sequence"/>
</dbReference>
<gene>
    <name evidence="1" type="ORF">L1O03_01695</name>
</gene>
<sequence>MKHYLVIGIALGLALAFLSLEFGFFGFVVGLIFGAIGGVIGAHYEGKIDLRHVVDTVRKRD</sequence>
<keyword evidence="2" id="KW-1185">Reference proteome</keyword>
<organism evidence="1 2">
    <name type="scientific">Corynebacterium uropygiale</name>
    <dbReference type="NCBI Taxonomy" id="1775911"/>
    <lineage>
        <taxon>Bacteria</taxon>
        <taxon>Bacillati</taxon>
        <taxon>Actinomycetota</taxon>
        <taxon>Actinomycetes</taxon>
        <taxon>Mycobacteriales</taxon>
        <taxon>Corynebacteriaceae</taxon>
        <taxon>Corynebacterium</taxon>
    </lineage>
</organism>
<dbReference type="EMBL" id="JAKGSI010000001">
    <property type="protein sequence ID" value="MCF4005888.1"/>
    <property type="molecule type" value="Genomic_DNA"/>
</dbReference>
<dbReference type="RefSeq" id="WP_236117677.1">
    <property type="nucleotide sequence ID" value="NZ_JAKGSI010000001.1"/>
</dbReference>
<evidence type="ECO:0000313" key="2">
    <source>
        <dbReference type="Proteomes" id="UP001139336"/>
    </source>
</evidence>
<dbReference type="AlphaFoldDB" id="A0A9X1QQC8"/>
<protein>
    <recommendedName>
        <fullName evidence="3">DUF2273 domain-containing protein</fullName>
    </recommendedName>
</protein>